<dbReference type="SMART" id="SM00369">
    <property type="entry name" value="LRR_TYP"/>
    <property type="match status" value="3"/>
</dbReference>
<sequence>MFLEGLLTTKTNPDVIPGLSGTGNIRNTKGKLLRRPRAPPRLPPLTPEDEAEKSRMSDSSSPERHPFAEVFDMFDLREEDHLSPVPSGAPSLASPPPSESAPTRNTYPFRSPASNVTSFVSRDDEKYVLDPMFRGRTSLGTYVDGKGLGTPFKSRGPEAFPPRAPKQIQDIMLDYDCDDIRFFDPPAFTLEHFMAAVAERSHMPMRTVREIVTSRHNVKRLTDLLADEKVHPHTQRKINTICLDPEEKNVPLCEPRIPQHQLLLEMAAMIKQHMRLHMHADVRTIIRPAPKFSPSYHGGDTVSVPHTEIILYEDDLVEMASVATAVKQESEAAGTDVIIHSARSRYFQDSAARSHSPYASPEDGSISPSELAILDSLIAGGTVLSLKAHFIDALPDISPLSRTLVYLNLSFNNFQYVPMEILDLWQLEVLKLRDNPLVEIPQDIDRLRNLKVFIASYCLLTTIPPSFFTLENLEHVSVAYNKLTFIPNEIKYLQKLEELDVEGNMLPALPAGVLCLRLVGVRVKNNLMHPLFWKEHTRKEPQRLMHLAMLDLHRHRLIPKDISQLPDIVQRLIKEQEVCDCCQGPRYGPGIRMIRPVPKLFGVKHLPIMFQACSPTCYEAFRGMGGKKLAEFLYGVDTSA</sequence>
<evidence type="ECO:0000313" key="5">
    <source>
        <dbReference type="Proteomes" id="UP001374579"/>
    </source>
</evidence>
<evidence type="ECO:0000256" key="1">
    <source>
        <dbReference type="ARBA" id="ARBA00022614"/>
    </source>
</evidence>
<feature type="compositionally biased region" description="Low complexity" evidence="3">
    <location>
        <begin position="83"/>
        <end position="92"/>
    </location>
</feature>
<dbReference type="Gene3D" id="3.80.10.10">
    <property type="entry name" value="Ribonuclease Inhibitor"/>
    <property type="match status" value="1"/>
</dbReference>
<dbReference type="PANTHER" id="PTHR48051">
    <property type="match status" value="1"/>
</dbReference>
<evidence type="ECO:0000256" key="2">
    <source>
        <dbReference type="ARBA" id="ARBA00022737"/>
    </source>
</evidence>
<feature type="region of interest" description="Disordered" evidence="3">
    <location>
        <begin position="1"/>
        <end position="65"/>
    </location>
</feature>
<evidence type="ECO:0000313" key="4">
    <source>
        <dbReference type="EMBL" id="KAK7090541.1"/>
    </source>
</evidence>
<dbReference type="Proteomes" id="UP001374579">
    <property type="component" value="Unassembled WGS sequence"/>
</dbReference>
<feature type="compositionally biased region" description="Basic and acidic residues" evidence="3">
    <location>
        <begin position="52"/>
        <end position="65"/>
    </location>
</feature>
<keyword evidence="1" id="KW-0433">Leucine-rich repeat</keyword>
<proteinExistence type="predicted"/>
<dbReference type="InterPro" id="IPR032675">
    <property type="entry name" value="LRR_dom_sf"/>
</dbReference>
<dbReference type="SUPFAM" id="SSF52058">
    <property type="entry name" value="L domain-like"/>
    <property type="match status" value="1"/>
</dbReference>
<dbReference type="InterPro" id="IPR001611">
    <property type="entry name" value="Leu-rich_rpt"/>
</dbReference>
<feature type="compositionally biased region" description="Basic residues" evidence="3">
    <location>
        <begin position="28"/>
        <end position="38"/>
    </location>
</feature>
<dbReference type="EMBL" id="JBAMIC010000024">
    <property type="protein sequence ID" value="KAK7090541.1"/>
    <property type="molecule type" value="Genomic_DNA"/>
</dbReference>
<dbReference type="InterPro" id="IPR003591">
    <property type="entry name" value="Leu-rich_rpt_typical-subtyp"/>
</dbReference>
<feature type="compositionally biased region" description="Polar residues" evidence="3">
    <location>
        <begin position="103"/>
        <end position="115"/>
    </location>
</feature>
<accession>A0AAN9G0C6</accession>
<keyword evidence="2" id="KW-0677">Repeat</keyword>
<comment type="caution">
    <text evidence="4">The sequence shown here is derived from an EMBL/GenBank/DDBJ whole genome shotgun (WGS) entry which is preliminary data.</text>
</comment>
<evidence type="ECO:0000256" key="3">
    <source>
        <dbReference type="SAM" id="MobiDB-lite"/>
    </source>
</evidence>
<protein>
    <submittedName>
        <fullName evidence="4">Uncharacterized protein</fullName>
    </submittedName>
</protein>
<name>A0AAN9G0C6_9CAEN</name>
<keyword evidence="5" id="KW-1185">Reference proteome</keyword>
<dbReference type="PANTHER" id="PTHR48051:SF1">
    <property type="entry name" value="RAS SUPPRESSOR PROTEIN 1"/>
    <property type="match status" value="1"/>
</dbReference>
<reference evidence="4 5" key="1">
    <citation type="submission" date="2024-02" db="EMBL/GenBank/DDBJ databases">
        <title>Chromosome-scale genome assembly of the rough periwinkle Littorina saxatilis.</title>
        <authorList>
            <person name="De Jode A."/>
            <person name="Faria R."/>
            <person name="Formenti G."/>
            <person name="Sims Y."/>
            <person name="Smith T.P."/>
            <person name="Tracey A."/>
            <person name="Wood J.M.D."/>
            <person name="Zagrodzka Z.B."/>
            <person name="Johannesson K."/>
            <person name="Butlin R.K."/>
            <person name="Leder E.H."/>
        </authorList>
    </citation>
    <scope>NUCLEOTIDE SEQUENCE [LARGE SCALE GENOMIC DNA]</scope>
    <source>
        <strain evidence="4">Snail1</strain>
        <tissue evidence="4">Muscle</tissue>
    </source>
</reference>
<organism evidence="4 5">
    <name type="scientific">Littorina saxatilis</name>
    <dbReference type="NCBI Taxonomy" id="31220"/>
    <lineage>
        <taxon>Eukaryota</taxon>
        <taxon>Metazoa</taxon>
        <taxon>Spiralia</taxon>
        <taxon>Lophotrochozoa</taxon>
        <taxon>Mollusca</taxon>
        <taxon>Gastropoda</taxon>
        <taxon>Caenogastropoda</taxon>
        <taxon>Littorinimorpha</taxon>
        <taxon>Littorinoidea</taxon>
        <taxon>Littorinidae</taxon>
        <taxon>Littorina</taxon>
    </lineage>
</organism>
<dbReference type="Pfam" id="PF13855">
    <property type="entry name" value="LRR_8"/>
    <property type="match status" value="1"/>
</dbReference>
<dbReference type="InterPro" id="IPR050216">
    <property type="entry name" value="LRR_domain-containing"/>
</dbReference>
<feature type="region of interest" description="Disordered" evidence="3">
    <location>
        <begin position="80"/>
        <end position="115"/>
    </location>
</feature>
<dbReference type="AlphaFoldDB" id="A0AAN9G0C6"/>
<dbReference type="GO" id="GO:0005737">
    <property type="term" value="C:cytoplasm"/>
    <property type="evidence" value="ECO:0007669"/>
    <property type="project" value="TreeGrafter"/>
</dbReference>
<gene>
    <name evidence="4" type="ORF">V1264_010323</name>
</gene>